<dbReference type="AlphaFoldDB" id="T1BTX1"/>
<gene>
    <name evidence="1" type="ORF">B2A_04819</name>
</gene>
<evidence type="ECO:0000313" key="1">
    <source>
        <dbReference type="EMBL" id="EQD57405.1"/>
    </source>
</evidence>
<dbReference type="InterPro" id="IPR038573">
    <property type="entry name" value="BrnT_sf"/>
</dbReference>
<reference evidence="1" key="1">
    <citation type="submission" date="2013-08" db="EMBL/GenBank/DDBJ databases">
        <authorList>
            <person name="Mendez C."/>
            <person name="Richter M."/>
            <person name="Ferrer M."/>
            <person name="Sanchez J."/>
        </authorList>
    </citation>
    <scope>NUCLEOTIDE SEQUENCE</scope>
</reference>
<sequence>MNYGCDAAKAARNLKKHGVTFEEAGSVFGDPLACTFPDLDHSIGELRFLTFGMSINQRILVVSHIEHAHGIRLIDAREATAHERKIWQDE</sequence>
<dbReference type="Gene3D" id="3.10.450.530">
    <property type="entry name" value="Ribonuclease toxin, BrnT, of type II toxin-antitoxin system"/>
    <property type="match status" value="1"/>
</dbReference>
<name>T1BTX1_9ZZZZ</name>
<comment type="caution">
    <text evidence="1">The sequence shown here is derived from an EMBL/GenBank/DDBJ whole genome shotgun (WGS) entry which is preliminary data.</text>
</comment>
<protein>
    <submittedName>
        <fullName evidence="1">Protein containing DUF497</fullName>
    </submittedName>
</protein>
<dbReference type="InterPro" id="IPR007460">
    <property type="entry name" value="BrnT_toxin"/>
</dbReference>
<dbReference type="Pfam" id="PF04365">
    <property type="entry name" value="BrnT_toxin"/>
    <property type="match status" value="1"/>
</dbReference>
<organism evidence="1">
    <name type="scientific">mine drainage metagenome</name>
    <dbReference type="NCBI Taxonomy" id="410659"/>
    <lineage>
        <taxon>unclassified sequences</taxon>
        <taxon>metagenomes</taxon>
        <taxon>ecological metagenomes</taxon>
    </lineage>
</organism>
<reference evidence="1" key="2">
    <citation type="journal article" date="2014" name="ISME J.">
        <title>Microbial stratification in low pH oxic and suboxic macroscopic growths along an acid mine drainage.</title>
        <authorList>
            <person name="Mendez-Garcia C."/>
            <person name="Mesa V."/>
            <person name="Sprenger R.R."/>
            <person name="Richter M."/>
            <person name="Diez M.S."/>
            <person name="Solano J."/>
            <person name="Bargiela R."/>
            <person name="Golyshina O.V."/>
            <person name="Manteca A."/>
            <person name="Ramos J.L."/>
            <person name="Gallego J.R."/>
            <person name="Llorente I."/>
            <person name="Martins Dos Santos V.A."/>
            <person name="Jensen O.N."/>
            <person name="Pelaez A.I."/>
            <person name="Sanchez J."/>
            <person name="Ferrer M."/>
        </authorList>
    </citation>
    <scope>NUCLEOTIDE SEQUENCE</scope>
</reference>
<accession>T1BTX1</accession>
<proteinExistence type="predicted"/>
<dbReference type="EMBL" id="AUZZ01003272">
    <property type="protein sequence ID" value="EQD57405.1"/>
    <property type="molecule type" value="Genomic_DNA"/>
</dbReference>